<dbReference type="Pfam" id="PF07676">
    <property type="entry name" value="PD40"/>
    <property type="match status" value="3"/>
</dbReference>
<dbReference type="GO" id="GO:0006508">
    <property type="term" value="P:proteolysis"/>
    <property type="evidence" value="ECO:0007669"/>
    <property type="project" value="UniProtKB-UniRule"/>
</dbReference>
<dbReference type="GO" id="GO:0008236">
    <property type="term" value="F:serine-type peptidase activity"/>
    <property type="evidence" value="ECO:0007669"/>
    <property type="project" value="UniProtKB-UniRule"/>
</dbReference>
<proteinExistence type="inferred from homology"/>
<evidence type="ECO:0000256" key="4">
    <source>
        <dbReference type="ARBA" id="ARBA00022670"/>
    </source>
</evidence>
<dbReference type="SUPFAM" id="SSF52096">
    <property type="entry name" value="ClpP/crotonase"/>
    <property type="match status" value="1"/>
</dbReference>
<comment type="function">
    <text evidence="7">Degrades oligopeptides.</text>
</comment>
<dbReference type="SMART" id="SM00245">
    <property type="entry name" value="TSPc"/>
    <property type="match status" value="1"/>
</dbReference>
<feature type="site" description="Transition state stabilizer; via amide nitrogen" evidence="9">
    <location>
        <position position="998"/>
    </location>
</feature>
<evidence type="ECO:0000256" key="1">
    <source>
        <dbReference type="ARBA" id="ARBA00004496"/>
    </source>
</evidence>
<dbReference type="InterPro" id="IPR029045">
    <property type="entry name" value="ClpP/crotonase-like_dom_sf"/>
</dbReference>
<protein>
    <recommendedName>
        <fullName evidence="7">Tricorn protease homolog</fullName>
        <ecNumber evidence="7">3.4.21.-</ecNumber>
    </recommendedName>
</protein>
<dbReference type="RefSeq" id="WP_182513431.1">
    <property type="nucleotide sequence ID" value="NZ_JACJIQ010000011.1"/>
</dbReference>
<dbReference type="Gene3D" id="2.120.10.60">
    <property type="entry name" value="Tricorn protease N-terminal domain"/>
    <property type="match status" value="2"/>
</dbReference>
<evidence type="ECO:0000313" key="13">
    <source>
        <dbReference type="EMBL" id="MBA9078130.1"/>
    </source>
</evidence>
<name>A0A839GHP8_9BACT</name>
<keyword evidence="11" id="KW-0732">Signal</keyword>
<dbReference type="PIRSF" id="PIRSF036421">
    <property type="entry name" value="Tricorn_protease"/>
    <property type="match status" value="1"/>
</dbReference>
<dbReference type="CDD" id="cd07562">
    <property type="entry name" value="Peptidase_S41_TRI"/>
    <property type="match status" value="1"/>
</dbReference>
<evidence type="ECO:0000256" key="9">
    <source>
        <dbReference type="PIRSR" id="PIRSR036421-3"/>
    </source>
</evidence>
<dbReference type="AlphaFoldDB" id="A0A839GHP8"/>
<feature type="active site" description="Nucleophile" evidence="8">
    <location>
        <position position="997"/>
    </location>
</feature>
<evidence type="ECO:0000313" key="14">
    <source>
        <dbReference type="Proteomes" id="UP000563094"/>
    </source>
</evidence>
<evidence type="ECO:0000256" key="8">
    <source>
        <dbReference type="PIRSR" id="PIRSR036421-1"/>
    </source>
</evidence>
<feature type="signal peptide" evidence="11">
    <location>
        <begin position="1"/>
        <end position="21"/>
    </location>
</feature>
<dbReference type="GO" id="GO:0005737">
    <property type="term" value="C:cytoplasm"/>
    <property type="evidence" value="ECO:0007669"/>
    <property type="project" value="UniProtKB-SubCell"/>
</dbReference>
<keyword evidence="4 7" id="KW-0645">Protease</keyword>
<reference evidence="13 14" key="1">
    <citation type="submission" date="2020-08" db="EMBL/GenBank/DDBJ databases">
        <title>Genomic Encyclopedia of Type Strains, Phase IV (KMG-IV): sequencing the most valuable type-strain genomes for metagenomic binning, comparative biology and taxonomic classification.</title>
        <authorList>
            <person name="Goeker M."/>
        </authorList>
    </citation>
    <scope>NUCLEOTIDE SEQUENCE [LARGE SCALE GENOMIC DNA]</scope>
    <source>
        <strain evidence="13 14">DSM 29854</strain>
    </source>
</reference>
<accession>A0A839GHP8</accession>
<dbReference type="Pfam" id="PF14684">
    <property type="entry name" value="Tricorn_C1"/>
    <property type="match status" value="1"/>
</dbReference>
<dbReference type="Proteomes" id="UP000563094">
    <property type="component" value="Unassembled WGS sequence"/>
</dbReference>
<dbReference type="Gene3D" id="3.30.750.44">
    <property type="match status" value="1"/>
</dbReference>
<keyword evidence="6 7" id="KW-0720">Serine protease</keyword>
<dbReference type="Pfam" id="PF03572">
    <property type="entry name" value="Peptidase_S41"/>
    <property type="match status" value="1"/>
</dbReference>
<comment type="subcellular location">
    <subcellularLocation>
        <location evidence="1 7">Cytoplasm</location>
    </subcellularLocation>
</comment>
<feature type="active site" description="Charge relay system" evidence="8">
    <location>
        <position position="1055"/>
    </location>
</feature>
<evidence type="ECO:0000256" key="10">
    <source>
        <dbReference type="SAM" id="MobiDB-lite"/>
    </source>
</evidence>
<sequence length="1094" mass="121690">MKKRFLAVLAFCCASSVGAMAQTQTPLWLNTPAISPDGQTIVFSYQGDLYKVAAAGGNATPLTMHEGYEFNPVWSPDGKQIAFASDRYGNFDVFVMPAQGGEGKRLTFHSASDVPSDFTPDGKNVIFSSSRVDAAANALFPSGAFPELYTVSLGGGRNAMVLTTPAEAARYSANGEMLVYQDKKSFENNLRKHQTSSTARDLWVYNTKTKQHTKLTENIGEDRQPVFGPNGQELFYLSEQPNGTFNVRKMSLQNPKQSTAVTNFSKHPVRHLSGAKDGTLSFTYNGEIYTLKQGGQPQKVAIQLYSGIRSNPETVLPISGGMTEMQVSPNGKEVVFVNRGEVFVSSVEGGITKRITNTPEQERSVSFSPDGRKILYAGERNGSWNIYETSLVRAAEPYFYASTLLKEETVIATPTEEFQPTYSPDGKEVAYLEDRVNLKVVNKASKQVRTILANANNYSYADGDQDYKWSPDGKWFLVQYNQPKQWLSEVGLISASGNGNVMNLTQSGYYENGPRWMAGGKMIIYYSNREGLRGNGNNSGTGDIYALFTTQDAFDRFKLSKEDYSLLEDLEKREAESKGPEETAEPKGKTKGKGKKGETSKTSAPAGMALELDNLPYRKARLTATSSDISDAVVSLKGDRLFYLSRFEKGYDLWVTNLRDNDTKLLAKLGTRGGEMTLSKDGKNLFVLTEGKILKLDTENGKQEMVRVNGEMNLNAAAERAYMYDHVIRELEQKFYVTDLHGVDWKFYTENYRQFLPHITNNYDFADVLSELLGELNASHTGGRYSHRQANADATASLGLFFDEQYSGAGLKVKEVINLSPFDRASSKVKAGVIVEKIDGQILEDNTDFDQLLNRKAGKFTLVSLYDEKTKKRWEETVKPINGGELNELLYQRWVENRRKEVDRLSGGRLGYVHIRGMNDASYRTVYEEALGKNATKEALIVDTRANGGGNLHDDLISFLNTKQYAQFSPRGQHLSDEPRNKWTKPSIVVMNEANYSDAHIFPVLYKELGIGKTVGTPVAGTGTFVWWETLIDPTMVFGIPQIGYRTLGGGKFLENSQLEPDYLVANDPAVVAQGRDQQLEKAVEVLLQELPKK</sequence>
<dbReference type="SUPFAM" id="SSF50156">
    <property type="entry name" value="PDZ domain-like"/>
    <property type="match status" value="1"/>
</dbReference>
<keyword evidence="5 7" id="KW-0378">Hydrolase</keyword>
<dbReference type="EMBL" id="JACJIQ010000011">
    <property type="protein sequence ID" value="MBA9078130.1"/>
    <property type="molecule type" value="Genomic_DNA"/>
</dbReference>
<feature type="active site" description="Charge relay system" evidence="8">
    <location>
        <position position="780"/>
    </location>
</feature>
<dbReference type="InterPro" id="IPR036034">
    <property type="entry name" value="PDZ_sf"/>
</dbReference>
<dbReference type="PANTHER" id="PTHR43253:SF1">
    <property type="entry name" value="TRICORN PROTEASE HOMOLOG 2-RELATED"/>
    <property type="match status" value="1"/>
</dbReference>
<feature type="compositionally biased region" description="Basic and acidic residues" evidence="10">
    <location>
        <begin position="570"/>
        <end position="588"/>
    </location>
</feature>
<evidence type="ECO:0000259" key="12">
    <source>
        <dbReference type="SMART" id="SM00245"/>
    </source>
</evidence>
<evidence type="ECO:0000256" key="7">
    <source>
        <dbReference type="PIRNR" id="PIRNR036421"/>
    </source>
</evidence>
<comment type="similarity">
    <text evidence="2 7">Belongs to the peptidase S41B family.</text>
</comment>
<dbReference type="Pfam" id="PF26549">
    <property type="entry name" value="Tricorn_N"/>
    <property type="match status" value="1"/>
</dbReference>
<evidence type="ECO:0000256" key="11">
    <source>
        <dbReference type="SAM" id="SignalP"/>
    </source>
</evidence>
<dbReference type="SUPFAM" id="SSF82171">
    <property type="entry name" value="DPP6 N-terminal domain-like"/>
    <property type="match status" value="2"/>
</dbReference>
<dbReference type="SUPFAM" id="SSF69304">
    <property type="entry name" value="Tricorn protease N-terminal domain"/>
    <property type="match status" value="1"/>
</dbReference>
<keyword evidence="14" id="KW-1185">Reference proteome</keyword>
<feature type="chain" id="PRO_5032874140" description="Tricorn protease homolog" evidence="11">
    <location>
        <begin position="22"/>
        <end position="1094"/>
    </location>
</feature>
<keyword evidence="3 7" id="KW-0963">Cytoplasm</keyword>
<comment type="caution">
    <text evidence="13">The sequence shown here is derived from an EMBL/GenBank/DDBJ whole genome shotgun (WGS) entry which is preliminary data.</text>
</comment>
<dbReference type="InterPro" id="IPR028204">
    <property type="entry name" value="Tricorn_C1"/>
</dbReference>
<feature type="region of interest" description="Disordered" evidence="10">
    <location>
        <begin position="570"/>
        <end position="605"/>
    </location>
</feature>
<feature type="domain" description="Tail specific protease" evidence="12">
    <location>
        <begin position="871"/>
        <end position="1066"/>
    </location>
</feature>
<dbReference type="InterPro" id="IPR005151">
    <property type="entry name" value="Tail-specific_protease"/>
</dbReference>
<dbReference type="EC" id="3.4.21.-" evidence="7"/>
<evidence type="ECO:0000256" key="3">
    <source>
        <dbReference type="ARBA" id="ARBA00022490"/>
    </source>
</evidence>
<evidence type="ECO:0000256" key="2">
    <source>
        <dbReference type="ARBA" id="ARBA00008524"/>
    </source>
</evidence>
<dbReference type="InterPro" id="IPR012393">
    <property type="entry name" value="Tricorn_protease"/>
</dbReference>
<dbReference type="InterPro" id="IPR011042">
    <property type="entry name" value="6-blade_b-propeller_TolB-like"/>
</dbReference>
<dbReference type="PANTHER" id="PTHR43253">
    <property type="entry name" value="TRICORN PROTEASE HOMOLOG 2-RELATED"/>
    <property type="match status" value="1"/>
</dbReference>
<evidence type="ECO:0000256" key="6">
    <source>
        <dbReference type="ARBA" id="ARBA00022825"/>
    </source>
</evidence>
<dbReference type="InterPro" id="IPR011659">
    <property type="entry name" value="WD40"/>
</dbReference>
<gene>
    <name evidence="13" type="ORF">FHS90_002854</name>
</gene>
<organism evidence="13 14">
    <name type="scientific">Rufibacter quisquiliarum</name>
    <dbReference type="NCBI Taxonomy" id="1549639"/>
    <lineage>
        <taxon>Bacteria</taxon>
        <taxon>Pseudomonadati</taxon>
        <taxon>Bacteroidota</taxon>
        <taxon>Cytophagia</taxon>
        <taxon>Cytophagales</taxon>
        <taxon>Hymenobacteraceae</taxon>
        <taxon>Rufibacter</taxon>
    </lineage>
</organism>
<dbReference type="Gene3D" id="2.120.10.30">
    <property type="entry name" value="TolB, C-terminal domain"/>
    <property type="match status" value="1"/>
</dbReference>
<evidence type="ECO:0000256" key="5">
    <source>
        <dbReference type="ARBA" id="ARBA00022801"/>
    </source>
</evidence>
<dbReference type="Gene3D" id="3.90.226.10">
    <property type="entry name" value="2-enoyl-CoA Hydratase, Chain A, domain 1"/>
    <property type="match status" value="1"/>
</dbReference>